<dbReference type="EMBL" id="DSRP01000646">
    <property type="protein sequence ID" value="HGG93130.1"/>
    <property type="molecule type" value="Genomic_DNA"/>
</dbReference>
<dbReference type="Pfam" id="PF13717">
    <property type="entry name" value="Zn_ribbon_4"/>
    <property type="match status" value="1"/>
</dbReference>
<organism evidence="4">
    <name type="scientific">Fundidesulfovibrio putealis</name>
    <dbReference type="NCBI Taxonomy" id="270496"/>
    <lineage>
        <taxon>Bacteria</taxon>
        <taxon>Pseudomonadati</taxon>
        <taxon>Thermodesulfobacteriota</taxon>
        <taxon>Desulfovibrionia</taxon>
        <taxon>Desulfovibrionales</taxon>
        <taxon>Desulfovibrionaceae</taxon>
        <taxon>Fundidesulfovibrio</taxon>
    </lineage>
</organism>
<feature type="domain" description="Zinc finger/thioredoxin putative" evidence="3">
    <location>
        <begin position="1"/>
        <end position="35"/>
    </location>
</feature>
<dbReference type="InterPro" id="IPR011723">
    <property type="entry name" value="Znf/thioredoxin_put"/>
</dbReference>
<protein>
    <submittedName>
        <fullName evidence="4">DUF3426 domain-containing protein</fullName>
    </submittedName>
</protein>
<evidence type="ECO:0000313" key="4">
    <source>
        <dbReference type="EMBL" id="HGG93130.1"/>
    </source>
</evidence>
<evidence type="ECO:0000256" key="2">
    <source>
        <dbReference type="SAM" id="Phobius"/>
    </source>
</evidence>
<feature type="region of interest" description="Disordered" evidence="1">
    <location>
        <begin position="42"/>
        <end position="74"/>
    </location>
</feature>
<keyword evidence="2" id="KW-0812">Transmembrane</keyword>
<feature type="transmembrane region" description="Helical" evidence="2">
    <location>
        <begin position="114"/>
        <end position="136"/>
    </location>
</feature>
<evidence type="ECO:0000256" key="1">
    <source>
        <dbReference type="SAM" id="MobiDB-lite"/>
    </source>
</evidence>
<dbReference type="Pfam" id="PF11906">
    <property type="entry name" value="DUF3426"/>
    <property type="match status" value="1"/>
</dbReference>
<gene>
    <name evidence="4" type="ORF">ENR59_09305</name>
</gene>
<dbReference type="AlphaFoldDB" id="A0A7C4EJU5"/>
<dbReference type="InterPro" id="IPR021834">
    <property type="entry name" value="DUF3426"/>
</dbReference>
<name>A0A7C4EJU5_9BACT</name>
<comment type="caution">
    <text evidence="4">The sequence shown here is derived from an EMBL/GenBank/DDBJ whole genome shotgun (WGS) entry which is preliminary data.</text>
</comment>
<dbReference type="NCBIfam" id="TIGR02098">
    <property type="entry name" value="MJ0042_CXXC"/>
    <property type="match status" value="1"/>
</dbReference>
<keyword evidence="2" id="KW-0472">Membrane</keyword>
<accession>A0A7C4EJU5</accession>
<sequence>MKVECPNCQTKYNLPDSMVGTGGADVRCSLCKHTFHVDTPQGDDFPGFGDSGASHGWPVEGEDEGDSGASSTDFGAELDKQRMKDPFEGVGVSSSEFTTIDFDKPAEKNPRKTLLLAVVLGIALLAGVGTAAAYFLDMWPFAKKSAQSVMENAPATPQGKEQAPAPQPAQSLLESIIFEKYDHYFVDNDKAGKLFVIEGKLVNKSPSTLGQIKIEATLRDTAEAPLLNKTITAGPKANNFELRTMSMTDLENRLNSVQEVLLYNGAVKPGEDVPFMFVFQNAPQNMNTLSLRVVEYHEAAAPQAPAKQ</sequence>
<reference evidence="4" key="1">
    <citation type="journal article" date="2020" name="mSystems">
        <title>Genome- and Community-Level Interaction Insights into Carbon Utilization and Element Cycling Functions of Hydrothermarchaeota in Hydrothermal Sediment.</title>
        <authorList>
            <person name="Zhou Z."/>
            <person name="Liu Y."/>
            <person name="Xu W."/>
            <person name="Pan J."/>
            <person name="Luo Z.H."/>
            <person name="Li M."/>
        </authorList>
    </citation>
    <scope>NUCLEOTIDE SEQUENCE [LARGE SCALE GENOMIC DNA]</scope>
    <source>
        <strain evidence="4">SpSt-413</strain>
    </source>
</reference>
<proteinExistence type="predicted"/>
<keyword evidence="2" id="KW-1133">Transmembrane helix</keyword>
<evidence type="ECO:0000259" key="3">
    <source>
        <dbReference type="Pfam" id="PF13717"/>
    </source>
</evidence>